<dbReference type="STRING" id="313628.LNTAR_23079"/>
<keyword evidence="4" id="KW-1185">Reference proteome</keyword>
<dbReference type="NCBIfam" id="TIGR02532">
    <property type="entry name" value="IV_pilin_GFxxxE"/>
    <property type="match status" value="1"/>
</dbReference>
<dbReference type="RefSeq" id="WP_007277046.1">
    <property type="nucleotide sequence ID" value="NZ_ABCK01000002.1"/>
</dbReference>
<dbReference type="AlphaFoldDB" id="A6DGK7"/>
<gene>
    <name evidence="3" type="ORF">LNTAR_23079</name>
</gene>
<reference evidence="3 4" key="1">
    <citation type="journal article" date="2010" name="J. Bacteriol.">
        <title>Genome sequence of Lentisphaera araneosa HTCC2155T, the type species of the order Lentisphaerales in the phylum Lentisphaerae.</title>
        <authorList>
            <person name="Thrash J.C."/>
            <person name="Cho J.C."/>
            <person name="Vergin K.L."/>
            <person name="Morris R.M."/>
            <person name="Giovannoni S.J."/>
        </authorList>
    </citation>
    <scope>NUCLEOTIDE SEQUENCE [LARGE SCALE GENOMIC DNA]</scope>
    <source>
        <strain evidence="3 4">HTCC2155</strain>
    </source>
</reference>
<dbReference type="PANTHER" id="PTHR30093">
    <property type="entry name" value="GENERAL SECRETION PATHWAY PROTEIN G"/>
    <property type="match status" value="1"/>
</dbReference>
<dbReference type="InterPro" id="IPR012902">
    <property type="entry name" value="N_methyl_site"/>
</dbReference>
<feature type="transmembrane region" description="Helical" evidence="2">
    <location>
        <begin position="20"/>
        <end position="43"/>
    </location>
</feature>
<dbReference type="PRINTS" id="PR00813">
    <property type="entry name" value="BCTERIALGSPG"/>
</dbReference>
<dbReference type="Gene3D" id="3.30.700.10">
    <property type="entry name" value="Glycoprotein, Type 4 Pilin"/>
    <property type="match status" value="1"/>
</dbReference>
<name>A6DGK7_9BACT</name>
<dbReference type="InterPro" id="IPR000983">
    <property type="entry name" value="Bac_GSPG_pilin"/>
</dbReference>
<keyword evidence="2" id="KW-0472">Membrane</keyword>
<dbReference type="GO" id="GO:0015627">
    <property type="term" value="C:type II protein secretion system complex"/>
    <property type="evidence" value="ECO:0007669"/>
    <property type="project" value="InterPro"/>
</dbReference>
<accession>A6DGK7</accession>
<dbReference type="InterPro" id="IPR045584">
    <property type="entry name" value="Pilin-like"/>
</dbReference>
<organism evidence="3 4">
    <name type="scientific">Lentisphaera araneosa HTCC2155</name>
    <dbReference type="NCBI Taxonomy" id="313628"/>
    <lineage>
        <taxon>Bacteria</taxon>
        <taxon>Pseudomonadati</taxon>
        <taxon>Lentisphaerota</taxon>
        <taxon>Lentisphaeria</taxon>
        <taxon>Lentisphaerales</taxon>
        <taxon>Lentisphaeraceae</taxon>
        <taxon>Lentisphaera</taxon>
    </lineage>
</organism>
<keyword evidence="2" id="KW-1133">Transmembrane helix</keyword>
<evidence type="ECO:0000256" key="1">
    <source>
        <dbReference type="ARBA" id="ARBA00022481"/>
    </source>
</evidence>
<evidence type="ECO:0000256" key="2">
    <source>
        <dbReference type="SAM" id="Phobius"/>
    </source>
</evidence>
<keyword evidence="2" id="KW-0812">Transmembrane</keyword>
<evidence type="ECO:0008006" key="5">
    <source>
        <dbReference type="Google" id="ProtNLM"/>
    </source>
</evidence>
<keyword evidence="1" id="KW-0488">Methylation</keyword>
<evidence type="ECO:0000313" key="4">
    <source>
        <dbReference type="Proteomes" id="UP000004947"/>
    </source>
</evidence>
<evidence type="ECO:0000313" key="3">
    <source>
        <dbReference type="EMBL" id="EDM29324.1"/>
    </source>
</evidence>
<dbReference type="SUPFAM" id="SSF54523">
    <property type="entry name" value="Pili subunits"/>
    <property type="match status" value="1"/>
</dbReference>
<dbReference type="GO" id="GO:0015628">
    <property type="term" value="P:protein secretion by the type II secretion system"/>
    <property type="evidence" value="ECO:0007669"/>
    <property type="project" value="InterPro"/>
</dbReference>
<dbReference type="eggNOG" id="COG2165">
    <property type="taxonomic scope" value="Bacteria"/>
</dbReference>
<dbReference type="Proteomes" id="UP000004947">
    <property type="component" value="Unassembled WGS sequence"/>
</dbReference>
<dbReference type="EMBL" id="ABCK01000002">
    <property type="protein sequence ID" value="EDM29324.1"/>
    <property type="molecule type" value="Genomic_DNA"/>
</dbReference>
<sequence length="240" mass="26529">MRQKTNPVKFQNTFTKKSKLQRFTLIEVLVVVAIIGILASLLLPSLSKARGNAQRSVCVNNLKNISQALLMYPDDNDDYYTHGDSRGGNNTTWDDLLGEGEYDGRNITTAVAQAGRIEDPANGSKVYYCPSSGIDYFDSNGRPIRTYSVNSNLMWRQDSVTQSEVANHSNTIMVFEHVGAWAQGWKAGAHYNYSGVGDYHSYHQKTSFLVLATTDGSVRNLHEASTSTAAAGSEDMWDLD</sequence>
<comment type="caution">
    <text evidence="3">The sequence shown here is derived from an EMBL/GenBank/DDBJ whole genome shotgun (WGS) entry which is preliminary data.</text>
</comment>
<protein>
    <recommendedName>
        <fullName evidence="5">General secretion pathway protein G</fullName>
    </recommendedName>
</protein>
<proteinExistence type="predicted"/>